<keyword evidence="4" id="KW-1185">Reference proteome</keyword>
<feature type="domain" description="EIF3F/CSN6-like C-terminal" evidence="2">
    <location>
        <begin position="13"/>
        <end position="85"/>
    </location>
</feature>
<evidence type="ECO:0000256" key="1">
    <source>
        <dbReference type="ARBA" id="ARBA00010893"/>
    </source>
</evidence>
<dbReference type="AlphaFoldDB" id="A0A0B1S4G0"/>
<dbReference type="GO" id="GO:0008180">
    <property type="term" value="C:COP9 signalosome"/>
    <property type="evidence" value="ECO:0007669"/>
    <property type="project" value="TreeGrafter"/>
</dbReference>
<gene>
    <name evidence="3" type="ORF">OESDEN_21616</name>
</gene>
<comment type="similarity">
    <text evidence="1">Belongs to the peptidase M67A family. CSN6 subfamily.</text>
</comment>
<name>A0A0B1S4G0_OESDE</name>
<dbReference type="Pfam" id="PF13012">
    <property type="entry name" value="MitMem_reg"/>
    <property type="match status" value="1"/>
</dbReference>
<protein>
    <recommendedName>
        <fullName evidence="2">EIF3F/CSN6-like C-terminal domain-containing protein</fullName>
    </recommendedName>
</protein>
<evidence type="ECO:0000313" key="4">
    <source>
        <dbReference type="Proteomes" id="UP000053660"/>
    </source>
</evidence>
<dbReference type="PANTHER" id="PTHR10540">
    <property type="entry name" value="EUKARYOTIC TRANSLATION INITIATION FACTOR 3 SUBUNIT F-RELATED"/>
    <property type="match status" value="1"/>
</dbReference>
<accession>A0A0B1S4G0</accession>
<dbReference type="Proteomes" id="UP000053660">
    <property type="component" value="Unassembled WGS sequence"/>
</dbReference>
<evidence type="ECO:0000259" key="2">
    <source>
        <dbReference type="Pfam" id="PF13012"/>
    </source>
</evidence>
<dbReference type="InterPro" id="IPR024969">
    <property type="entry name" value="EIF3F/CSN6-like_C"/>
</dbReference>
<organism evidence="3 4">
    <name type="scientific">Oesophagostomum dentatum</name>
    <name type="common">Nodular worm</name>
    <dbReference type="NCBI Taxonomy" id="61180"/>
    <lineage>
        <taxon>Eukaryota</taxon>
        <taxon>Metazoa</taxon>
        <taxon>Ecdysozoa</taxon>
        <taxon>Nematoda</taxon>
        <taxon>Chromadorea</taxon>
        <taxon>Rhabditida</taxon>
        <taxon>Rhabditina</taxon>
        <taxon>Rhabditomorpha</taxon>
        <taxon>Strongyloidea</taxon>
        <taxon>Strongylidae</taxon>
        <taxon>Oesophagostomum</taxon>
    </lineage>
</organism>
<evidence type="ECO:0000313" key="3">
    <source>
        <dbReference type="EMBL" id="KHJ78761.1"/>
    </source>
</evidence>
<sequence>MTEIDWTLVSEQSERIGIDHITRLSQAGDDGAVSIEAKQMRAAGSAVSMLLDKIGIICEYLKGVQEGKYQANDEIIREANKVCTNFAMPFLQ</sequence>
<dbReference type="PANTHER" id="PTHR10540:SF8">
    <property type="entry name" value="COP9 SIGNALOSOME COMPLEX SUBUNIT 6"/>
    <property type="match status" value="1"/>
</dbReference>
<dbReference type="OrthoDB" id="1378at2759"/>
<reference evidence="3 4" key="1">
    <citation type="submission" date="2014-03" db="EMBL/GenBank/DDBJ databases">
        <title>Draft genome of the hookworm Oesophagostomum dentatum.</title>
        <authorList>
            <person name="Mitreva M."/>
        </authorList>
    </citation>
    <scope>NUCLEOTIDE SEQUENCE [LARGE SCALE GENOMIC DNA]</scope>
    <source>
        <strain evidence="3 4">OD-Hann</strain>
    </source>
</reference>
<dbReference type="EMBL" id="KN609157">
    <property type="protein sequence ID" value="KHJ78761.1"/>
    <property type="molecule type" value="Genomic_DNA"/>
</dbReference>
<proteinExistence type="inferred from homology"/>